<comment type="similarity">
    <text evidence="3">Belongs to the TRAFAC class dynamin-like GTPase superfamily. GB1/RHD3 GTPase family.</text>
</comment>
<evidence type="ECO:0000313" key="5">
    <source>
        <dbReference type="EMBL" id="KAK8758208.1"/>
    </source>
</evidence>
<dbReference type="AlphaFoldDB" id="A0AAQ4D6W8"/>
<accession>A0AAQ4D6W8</accession>
<proteinExistence type="inferred from homology"/>
<dbReference type="Gene3D" id="3.40.50.300">
    <property type="entry name" value="P-loop containing nucleotide triphosphate hydrolases"/>
    <property type="match status" value="1"/>
</dbReference>
<dbReference type="PROSITE" id="PS51715">
    <property type="entry name" value="G_GB1_RHD3"/>
    <property type="match status" value="1"/>
</dbReference>
<keyword evidence="1" id="KW-0547">Nucleotide-binding</keyword>
<dbReference type="InterPro" id="IPR030386">
    <property type="entry name" value="G_GB1_RHD3_dom"/>
</dbReference>
<dbReference type="PANTHER" id="PTHR10751">
    <property type="entry name" value="GUANYLATE BINDING PROTEIN"/>
    <property type="match status" value="1"/>
</dbReference>
<name>A0AAQ4D6W8_AMBAM</name>
<evidence type="ECO:0000256" key="1">
    <source>
        <dbReference type="ARBA" id="ARBA00022741"/>
    </source>
</evidence>
<evidence type="ECO:0000256" key="2">
    <source>
        <dbReference type="ARBA" id="ARBA00023134"/>
    </source>
</evidence>
<reference evidence="5 6" key="1">
    <citation type="journal article" date="2023" name="Arcadia Sci">
        <title>De novo assembly of a long-read Amblyomma americanum tick genome.</title>
        <authorList>
            <person name="Chou S."/>
            <person name="Poskanzer K.E."/>
            <person name="Rollins M."/>
            <person name="Thuy-Boun P.S."/>
        </authorList>
    </citation>
    <scope>NUCLEOTIDE SEQUENCE [LARGE SCALE GENOMIC DNA]</scope>
    <source>
        <strain evidence="5">F_SG_1</strain>
        <tissue evidence="5">Salivary glands</tissue>
    </source>
</reference>
<organism evidence="5 6">
    <name type="scientific">Amblyomma americanum</name>
    <name type="common">Lone star tick</name>
    <dbReference type="NCBI Taxonomy" id="6943"/>
    <lineage>
        <taxon>Eukaryota</taxon>
        <taxon>Metazoa</taxon>
        <taxon>Ecdysozoa</taxon>
        <taxon>Arthropoda</taxon>
        <taxon>Chelicerata</taxon>
        <taxon>Arachnida</taxon>
        <taxon>Acari</taxon>
        <taxon>Parasitiformes</taxon>
        <taxon>Ixodida</taxon>
        <taxon>Ixodoidea</taxon>
        <taxon>Ixodidae</taxon>
        <taxon>Amblyomminae</taxon>
        <taxon>Amblyomma</taxon>
    </lineage>
</organism>
<comment type="caution">
    <text evidence="5">The sequence shown here is derived from an EMBL/GenBank/DDBJ whole genome shotgun (WGS) entry which is preliminary data.</text>
</comment>
<dbReference type="GO" id="GO:0005525">
    <property type="term" value="F:GTP binding"/>
    <property type="evidence" value="ECO:0007669"/>
    <property type="project" value="UniProtKB-KW"/>
</dbReference>
<gene>
    <name evidence="5" type="ORF">V5799_004168</name>
</gene>
<sequence length="128" mass="14493">MSGSTTFGDICLHFTDVVSSSYSSGMAVQILHINEDHSFDLNESQLEAILLDDRVKDKPVVVVSVAGAYRQGKSFLLSFLLRYLRNNCRSDWLDDPRIKLDGFEWSPGSKPHTTGILVWNEALLYNRR</sequence>
<dbReference type="Pfam" id="PF02263">
    <property type="entry name" value="GBP"/>
    <property type="match status" value="1"/>
</dbReference>
<keyword evidence="6" id="KW-1185">Reference proteome</keyword>
<evidence type="ECO:0000259" key="4">
    <source>
        <dbReference type="PROSITE" id="PS51715"/>
    </source>
</evidence>
<dbReference type="InterPro" id="IPR027417">
    <property type="entry name" value="P-loop_NTPase"/>
</dbReference>
<dbReference type="SUPFAM" id="SSF52540">
    <property type="entry name" value="P-loop containing nucleoside triphosphate hydrolases"/>
    <property type="match status" value="1"/>
</dbReference>
<dbReference type="EMBL" id="JARKHS020034365">
    <property type="protein sequence ID" value="KAK8758208.1"/>
    <property type="molecule type" value="Genomic_DNA"/>
</dbReference>
<protein>
    <recommendedName>
        <fullName evidence="4">GB1/RHD3-type G domain-containing protein</fullName>
    </recommendedName>
</protein>
<feature type="domain" description="GB1/RHD3-type G" evidence="4">
    <location>
        <begin position="57"/>
        <end position="128"/>
    </location>
</feature>
<dbReference type="GO" id="GO:0003924">
    <property type="term" value="F:GTPase activity"/>
    <property type="evidence" value="ECO:0007669"/>
    <property type="project" value="InterPro"/>
</dbReference>
<evidence type="ECO:0000256" key="3">
    <source>
        <dbReference type="PROSITE-ProRule" id="PRU01052"/>
    </source>
</evidence>
<dbReference type="Proteomes" id="UP001321473">
    <property type="component" value="Unassembled WGS sequence"/>
</dbReference>
<keyword evidence="2" id="KW-0342">GTP-binding</keyword>
<dbReference type="InterPro" id="IPR015894">
    <property type="entry name" value="Guanylate-bd_N"/>
</dbReference>
<evidence type="ECO:0000313" key="6">
    <source>
        <dbReference type="Proteomes" id="UP001321473"/>
    </source>
</evidence>